<reference evidence="13 14" key="1">
    <citation type="journal article" date="2016" name="Nat. Commun.">
        <title>Thousands of microbial genomes shed light on interconnected biogeochemical processes in an aquifer system.</title>
        <authorList>
            <person name="Anantharaman K."/>
            <person name="Brown C.T."/>
            <person name="Hug L.A."/>
            <person name="Sharon I."/>
            <person name="Castelle C.J."/>
            <person name="Probst A.J."/>
            <person name="Thomas B.C."/>
            <person name="Singh A."/>
            <person name="Wilkins M.J."/>
            <person name="Karaoz U."/>
            <person name="Brodie E.L."/>
            <person name="Williams K.H."/>
            <person name="Hubbard S.S."/>
            <person name="Banfield J.F."/>
        </authorList>
    </citation>
    <scope>NUCLEOTIDE SEQUENCE [LARGE SCALE GENOMIC DNA]</scope>
</reference>
<evidence type="ECO:0000256" key="3">
    <source>
        <dbReference type="ARBA" id="ARBA00007931"/>
    </source>
</evidence>
<dbReference type="GO" id="GO:0004222">
    <property type="term" value="F:metalloendopeptidase activity"/>
    <property type="evidence" value="ECO:0007669"/>
    <property type="project" value="InterPro"/>
</dbReference>
<feature type="transmembrane region" description="Helical" evidence="11">
    <location>
        <begin position="98"/>
        <end position="120"/>
    </location>
</feature>
<evidence type="ECO:0000256" key="4">
    <source>
        <dbReference type="ARBA" id="ARBA00022670"/>
    </source>
</evidence>
<evidence type="ECO:0000259" key="12">
    <source>
        <dbReference type="PROSITE" id="PS50106"/>
    </source>
</evidence>
<dbReference type="GO" id="GO:0006508">
    <property type="term" value="P:proteolysis"/>
    <property type="evidence" value="ECO:0007669"/>
    <property type="project" value="UniProtKB-KW"/>
</dbReference>
<dbReference type="GO" id="GO:0046872">
    <property type="term" value="F:metal ion binding"/>
    <property type="evidence" value="ECO:0007669"/>
    <property type="project" value="UniProtKB-KW"/>
</dbReference>
<keyword evidence="10 11" id="KW-0472">Membrane</keyword>
<keyword evidence="6 11" id="KW-0378">Hydrolase</keyword>
<evidence type="ECO:0000256" key="10">
    <source>
        <dbReference type="ARBA" id="ARBA00023136"/>
    </source>
</evidence>
<evidence type="ECO:0000256" key="5">
    <source>
        <dbReference type="ARBA" id="ARBA00022692"/>
    </source>
</evidence>
<keyword evidence="11" id="KW-0479">Metal-binding</keyword>
<evidence type="ECO:0000256" key="1">
    <source>
        <dbReference type="ARBA" id="ARBA00001947"/>
    </source>
</evidence>
<comment type="subcellular location">
    <subcellularLocation>
        <location evidence="2">Membrane</location>
        <topology evidence="2">Multi-pass membrane protein</topology>
    </subcellularLocation>
</comment>
<dbReference type="InterPro" id="IPR036034">
    <property type="entry name" value="PDZ_sf"/>
</dbReference>
<keyword evidence="5 11" id="KW-0812">Transmembrane</keyword>
<dbReference type="InterPro" id="IPR001478">
    <property type="entry name" value="PDZ"/>
</dbReference>
<dbReference type="Pfam" id="PF02163">
    <property type="entry name" value="Peptidase_M50"/>
    <property type="match status" value="1"/>
</dbReference>
<dbReference type="Pfam" id="PF17820">
    <property type="entry name" value="PDZ_6"/>
    <property type="match status" value="1"/>
</dbReference>
<dbReference type="Proteomes" id="UP000178656">
    <property type="component" value="Unassembled WGS sequence"/>
</dbReference>
<proteinExistence type="inferred from homology"/>
<comment type="cofactor">
    <cofactor evidence="1 11">
        <name>Zn(2+)</name>
        <dbReference type="ChEBI" id="CHEBI:29105"/>
    </cofactor>
</comment>
<evidence type="ECO:0000256" key="7">
    <source>
        <dbReference type="ARBA" id="ARBA00022833"/>
    </source>
</evidence>
<dbReference type="GO" id="GO:0016020">
    <property type="term" value="C:membrane"/>
    <property type="evidence" value="ECO:0007669"/>
    <property type="project" value="UniProtKB-SubCell"/>
</dbReference>
<feature type="transmembrane region" description="Helical" evidence="11">
    <location>
        <begin position="285"/>
        <end position="307"/>
    </location>
</feature>
<dbReference type="NCBIfam" id="TIGR00054">
    <property type="entry name" value="RIP metalloprotease RseP"/>
    <property type="match status" value="1"/>
</dbReference>
<dbReference type="InterPro" id="IPR004387">
    <property type="entry name" value="Pept_M50_Zn"/>
</dbReference>
<comment type="similarity">
    <text evidence="3 11">Belongs to the peptidase M50B family.</text>
</comment>
<sequence length="374" mass="40750">MVFVHELGHFFTARKLGVKAEEFGFGLPPRIGGWKKVGGKWKFFFGNQPVEDIQSEDTIYSLNWLPVGGFVKIKGENGEGVAEPDSFASKKIWKRATILSAGVIMNVVLCFLCLSLAFFIGAPQIVDQPQSNMAVADQKIQIVAVVKDSPAEKAGLQIGDVLLEIDGQKFTAIEAVQAFVGEKEGKVLPLAIDRFGERKEFAAAPVKLSETGKAGFGVGLATSGIVSYPWYAAIWLGLKTTIFLAWQIVLAFYTLIKNAIVGLPLGVDLAGPIGIAVMTGRVARLGFVHILQFTALLSMNLAIINFLPFPALDGGRVLFLIIEKIKGKAVNQKVEQIAHTIGFALLMLLIVVVTGRDFFKFKDSFINLWHKIIS</sequence>
<dbReference type="PROSITE" id="PS50106">
    <property type="entry name" value="PDZ"/>
    <property type="match status" value="1"/>
</dbReference>
<name>A0A1F5TGD5_9BACT</name>
<keyword evidence="7 11" id="KW-0862">Zinc</keyword>
<evidence type="ECO:0000256" key="2">
    <source>
        <dbReference type="ARBA" id="ARBA00004141"/>
    </source>
</evidence>
<dbReference type="AlphaFoldDB" id="A0A1F5TGD5"/>
<evidence type="ECO:0000313" key="13">
    <source>
        <dbReference type="EMBL" id="OGF37988.1"/>
    </source>
</evidence>
<keyword evidence="4 13" id="KW-0645">Protease</keyword>
<evidence type="ECO:0000313" key="14">
    <source>
        <dbReference type="Proteomes" id="UP000178656"/>
    </source>
</evidence>
<dbReference type="EC" id="3.4.24.-" evidence="11"/>
<keyword evidence="8 11" id="KW-1133">Transmembrane helix</keyword>
<comment type="caution">
    <text evidence="13">The sequence shown here is derived from an EMBL/GenBank/DDBJ whole genome shotgun (WGS) entry which is preliminary data.</text>
</comment>
<dbReference type="PANTHER" id="PTHR42837:SF2">
    <property type="entry name" value="MEMBRANE METALLOPROTEASE ARASP2, CHLOROPLASTIC-RELATED"/>
    <property type="match status" value="1"/>
</dbReference>
<dbReference type="SMART" id="SM00228">
    <property type="entry name" value="PDZ"/>
    <property type="match status" value="1"/>
</dbReference>
<organism evidence="13 14">
    <name type="scientific">Candidatus Falkowbacteria bacterium RIFOXYC2_FULL_48_21</name>
    <dbReference type="NCBI Taxonomy" id="1798005"/>
    <lineage>
        <taxon>Bacteria</taxon>
        <taxon>Candidatus Falkowiibacteriota</taxon>
    </lineage>
</organism>
<dbReference type="PANTHER" id="PTHR42837">
    <property type="entry name" value="REGULATOR OF SIGMA-E PROTEASE RSEP"/>
    <property type="match status" value="1"/>
</dbReference>
<dbReference type="InterPro" id="IPR008915">
    <property type="entry name" value="Peptidase_M50"/>
</dbReference>
<dbReference type="Gene3D" id="2.30.42.10">
    <property type="match status" value="1"/>
</dbReference>
<dbReference type="CDD" id="cd06163">
    <property type="entry name" value="S2P-M50_PDZ_RseP-like"/>
    <property type="match status" value="1"/>
</dbReference>
<protein>
    <recommendedName>
        <fullName evidence="11">Zinc metalloprotease</fullName>
        <ecNumber evidence="11">3.4.24.-</ecNumber>
    </recommendedName>
</protein>
<dbReference type="SUPFAM" id="SSF50156">
    <property type="entry name" value="PDZ domain-like"/>
    <property type="match status" value="1"/>
</dbReference>
<feature type="transmembrane region" description="Helical" evidence="11">
    <location>
        <begin position="337"/>
        <end position="355"/>
    </location>
</feature>
<keyword evidence="9 11" id="KW-0482">Metalloprotease</keyword>
<evidence type="ECO:0000256" key="11">
    <source>
        <dbReference type="RuleBase" id="RU362031"/>
    </source>
</evidence>
<accession>A0A1F5TGD5</accession>
<dbReference type="InterPro" id="IPR041489">
    <property type="entry name" value="PDZ_6"/>
</dbReference>
<evidence type="ECO:0000256" key="6">
    <source>
        <dbReference type="ARBA" id="ARBA00022801"/>
    </source>
</evidence>
<evidence type="ECO:0000256" key="9">
    <source>
        <dbReference type="ARBA" id="ARBA00023049"/>
    </source>
</evidence>
<feature type="transmembrane region" description="Helical" evidence="11">
    <location>
        <begin position="230"/>
        <end position="256"/>
    </location>
</feature>
<dbReference type="EMBL" id="MFGM01000011">
    <property type="protein sequence ID" value="OGF37988.1"/>
    <property type="molecule type" value="Genomic_DNA"/>
</dbReference>
<gene>
    <name evidence="13" type="ORF">A2482_01615</name>
</gene>
<evidence type="ECO:0000256" key="8">
    <source>
        <dbReference type="ARBA" id="ARBA00022989"/>
    </source>
</evidence>
<feature type="domain" description="PDZ" evidence="12">
    <location>
        <begin position="140"/>
        <end position="179"/>
    </location>
</feature>